<dbReference type="GO" id="GO:0009244">
    <property type="term" value="P:lipopolysaccharide core region biosynthetic process"/>
    <property type="evidence" value="ECO:0007669"/>
    <property type="project" value="TreeGrafter"/>
</dbReference>
<dbReference type="InterPro" id="IPR051199">
    <property type="entry name" value="LPS_LOS_Heptosyltrfase"/>
</dbReference>
<dbReference type="EMBL" id="LAZR01000119">
    <property type="protein sequence ID" value="KKN89369.1"/>
    <property type="molecule type" value="Genomic_DNA"/>
</dbReference>
<evidence type="ECO:0008006" key="4">
    <source>
        <dbReference type="Google" id="ProtNLM"/>
    </source>
</evidence>
<accession>A0A0F9UCJ4</accession>
<dbReference type="PANTHER" id="PTHR30160">
    <property type="entry name" value="TETRAACYLDISACCHARIDE 4'-KINASE-RELATED"/>
    <property type="match status" value="1"/>
</dbReference>
<protein>
    <recommendedName>
        <fullName evidence="4">Lipopolysaccharide heptosyltransferase II</fullName>
    </recommendedName>
</protein>
<proteinExistence type="predicted"/>
<dbReference type="InterPro" id="IPR002201">
    <property type="entry name" value="Glyco_trans_9"/>
</dbReference>
<dbReference type="SUPFAM" id="SSF53756">
    <property type="entry name" value="UDP-Glycosyltransferase/glycogen phosphorylase"/>
    <property type="match status" value="1"/>
</dbReference>
<dbReference type="PANTHER" id="PTHR30160:SF1">
    <property type="entry name" value="LIPOPOLYSACCHARIDE 1,2-N-ACETYLGLUCOSAMINETRANSFERASE-RELATED"/>
    <property type="match status" value="1"/>
</dbReference>
<evidence type="ECO:0000256" key="1">
    <source>
        <dbReference type="ARBA" id="ARBA00022676"/>
    </source>
</evidence>
<name>A0A0F9UCJ4_9ZZZZ</name>
<dbReference type="AlphaFoldDB" id="A0A0F9UCJ4"/>
<comment type="caution">
    <text evidence="3">The sequence shown here is derived from an EMBL/GenBank/DDBJ whole genome shotgun (WGS) entry which is preliminary data.</text>
</comment>
<gene>
    <name evidence="3" type="ORF">LCGC14_0238760</name>
</gene>
<dbReference type="Pfam" id="PF01075">
    <property type="entry name" value="Glyco_transf_9"/>
    <property type="match status" value="1"/>
</dbReference>
<dbReference type="CDD" id="cd03789">
    <property type="entry name" value="GT9_LPS_heptosyltransferase"/>
    <property type="match status" value="1"/>
</dbReference>
<reference evidence="3" key="1">
    <citation type="journal article" date="2015" name="Nature">
        <title>Complex archaea that bridge the gap between prokaryotes and eukaryotes.</title>
        <authorList>
            <person name="Spang A."/>
            <person name="Saw J.H."/>
            <person name="Jorgensen S.L."/>
            <person name="Zaremba-Niedzwiedzka K."/>
            <person name="Martijn J."/>
            <person name="Lind A.E."/>
            <person name="van Eijk R."/>
            <person name="Schleper C."/>
            <person name="Guy L."/>
            <person name="Ettema T.J."/>
        </authorList>
    </citation>
    <scope>NUCLEOTIDE SEQUENCE</scope>
</reference>
<dbReference type="GO" id="GO:0008713">
    <property type="term" value="F:ADP-heptose-lipopolysaccharide heptosyltransferase activity"/>
    <property type="evidence" value="ECO:0007669"/>
    <property type="project" value="TreeGrafter"/>
</dbReference>
<evidence type="ECO:0000313" key="3">
    <source>
        <dbReference type="EMBL" id="KKN89369.1"/>
    </source>
</evidence>
<organism evidence="3">
    <name type="scientific">marine sediment metagenome</name>
    <dbReference type="NCBI Taxonomy" id="412755"/>
    <lineage>
        <taxon>unclassified sequences</taxon>
        <taxon>metagenomes</taxon>
        <taxon>ecological metagenomes</taxon>
    </lineage>
</organism>
<keyword evidence="1" id="KW-0328">Glycosyltransferase</keyword>
<dbReference type="Gene3D" id="3.40.50.2000">
    <property type="entry name" value="Glycogen Phosphorylase B"/>
    <property type="match status" value="2"/>
</dbReference>
<evidence type="ECO:0000256" key="2">
    <source>
        <dbReference type="ARBA" id="ARBA00022679"/>
    </source>
</evidence>
<dbReference type="GO" id="GO:0005829">
    <property type="term" value="C:cytosol"/>
    <property type="evidence" value="ECO:0007669"/>
    <property type="project" value="TreeGrafter"/>
</dbReference>
<sequence length="351" mass="38242">MIAHRCRHIVPRRVLIIKPSALGDVVTAMPVLRGLKRTFPKVRTAWLLSDACAPLVAHDSQLDEVVPFRRRKLGRAWRSATAAAALWRLLRDLRRSDYDWVIDLQGLLRSGLLTLATRAPIRAGFSDAREAAWLFYDRLVEPTAPHTVDRNIALAQQLGLDARPEDMTLEVAPAAKDFATDLLKRQANLADGDFLVCVPPTRWQSKEYPVRHWRAVIGELSVDRPVVVLGTAADKDTCGRIVEGLGDRVVNLAGATSVSQMVAVIAASAGVVCCDSAAKFIAPAVGVPAVTLIGPTQTERTGPYRIGRAIVANVPCQGCLRRRCRPAVCMELIDPADVVSLAREMLASGSR</sequence>
<keyword evidence="2" id="KW-0808">Transferase</keyword>